<accession>A0A803PL08</accession>
<keyword evidence="2" id="KW-1185">Reference proteome</keyword>
<dbReference type="Proteomes" id="UP000596661">
    <property type="component" value="Chromosome 5"/>
</dbReference>
<dbReference type="EnsemblPlants" id="evm.model.05.1357">
    <property type="protein sequence ID" value="cds.evm.model.05.1357"/>
    <property type="gene ID" value="evm.TU.05.1357"/>
</dbReference>
<dbReference type="EMBL" id="UZAU01000530">
    <property type="status" value="NOT_ANNOTATED_CDS"/>
    <property type="molecule type" value="Genomic_DNA"/>
</dbReference>
<protein>
    <submittedName>
        <fullName evidence="1">Uncharacterized protein</fullName>
    </submittedName>
</protein>
<organism evidence="1 2">
    <name type="scientific">Cannabis sativa</name>
    <name type="common">Hemp</name>
    <name type="synonym">Marijuana</name>
    <dbReference type="NCBI Taxonomy" id="3483"/>
    <lineage>
        <taxon>Eukaryota</taxon>
        <taxon>Viridiplantae</taxon>
        <taxon>Streptophyta</taxon>
        <taxon>Embryophyta</taxon>
        <taxon>Tracheophyta</taxon>
        <taxon>Spermatophyta</taxon>
        <taxon>Magnoliopsida</taxon>
        <taxon>eudicotyledons</taxon>
        <taxon>Gunneridae</taxon>
        <taxon>Pentapetalae</taxon>
        <taxon>rosids</taxon>
        <taxon>fabids</taxon>
        <taxon>Rosales</taxon>
        <taxon>Cannabaceae</taxon>
        <taxon>Cannabis</taxon>
    </lineage>
</organism>
<evidence type="ECO:0000313" key="2">
    <source>
        <dbReference type="Proteomes" id="UP000596661"/>
    </source>
</evidence>
<sequence length="128" mass="13816">MAVTSTPDEFLLYVLANTSSFEFESFLVRCWSIWFKRNAEYHEKLAKLAAAILAFATDYLAKYQAIHAPSMNSTSLAAPSITPAAASTNIPPVTPWTAPPVGKLKLNTDAACNKALGIIGIDAVLRVD</sequence>
<reference evidence="1" key="1">
    <citation type="submission" date="2018-11" db="EMBL/GenBank/DDBJ databases">
        <authorList>
            <person name="Grassa J C."/>
        </authorList>
    </citation>
    <scope>NUCLEOTIDE SEQUENCE [LARGE SCALE GENOMIC DNA]</scope>
</reference>
<proteinExistence type="predicted"/>
<dbReference type="AlphaFoldDB" id="A0A803PL08"/>
<reference evidence="1" key="2">
    <citation type="submission" date="2021-03" db="UniProtKB">
        <authorList>
            <consortium name="EnsemblPlants"/>
        </authorList>
    </citation>
    <scope>IDENTIFICATION</scope>
</reference>
<name>A0A803PL08_CANSA</name>
<dbReference type="Gramene" id="evm.model.05.1357">
    <property type="protein sequence ID" value="cds.evm.model.05.1357"/>
    <property type="gene ID" value="evm.TU.05.1357"/>
</dbReference>
<evidence type="ECO:0000313" key="1">
    <source>
        <dbReference type="EnsemblPlants" id="cds.evm.model.05.1357"/>
    </source>
</evidence>